<comment type="similarity">
    <text evidence="1">Belongs to the ABC transporter superfamily.</text>
</comment>
<keyword evidence="4 6" id="KW-0067">ATP-binding</keyword>
<comment type="caution">
    <text evidence="6">The sequence shown here is derived from an EMBL/GenBank/DDBJ whole genome shotgun (WGS) entry which is preliminary data.</text>
</comment>
<gene>
    <name evidence="6" type="ORF">ACFSX4_12790</name>
</gene>
<dbReference type="PANTHER" id="PTHR43335:SF4">
    <property type="entry name" value="ABC TRANSPORTER, ATP-BINDING PROTEIN"/>
    <property type="match status" value="1"/>
</dbReference>
<dbReference type="Pfam" id="PF00005">
    <property type="entry name" value="ABC_tran"/>
    <property type="match status" value="1"/>
</dbReference>
<reference evidence="7" key="1">
    <citation type="journal article" date="2019" name="Int. J. Syst. Evol. Microbiol.">
        <title>The Global Catalogue of Microorganisms (GCM) 10K type strain sequencing project: providing services to taxonomists for standard genome sequencing and annotation.</title>
        <authorList>
            <consortium name="The Broad Institute Genomics Platform"/>
            <consortium name="The Broad Institute Genome Sequencing Center for Infectious Disease"/>
            <person name="Wu L."/>
            <person name="Ma J."/>
        </authorList>
    </citation>
    <scope>NUCLEOTIDE SEQUENCE [LARGE SCALE GENOMIC DNA]</scope>
    <source>
        <strain evidence="7">KCTC 33575</strain>
    </source>
</reference>
<proteinExistence type="inferred from homology"/>
<dbReference type="Gene3D" id="3.40.50.300">
    <property type="entry name" value="P-loop containing nucleotide triphosphate hydrolases"/>
    <property type="match status" value="1"/>
</dbReference>
<keyword evidence="2" id="KW-0813">Transport</keyword>
<dbReference type="SMART" id="SM00382">
    <property type="entry name" value="AAA"/>
    <property type="match status" value="1"/>
</dbReference>
<dbReference type="PANTHER" id="PTHR43335">
    <property type="entry name" value="ABC TRANSPORTER, ATP-BINDING PROTEIN"/>
    <property type="match status" value="1"/>
</dbReference>
<feature type="domain" description="ABC transporter" evidence="5">
    <location>
        <begin position="1"/>
        <end position="219"/>
    </location>
</feature>
<dbReference type="PROSITE" id="PS50893">
    <property type="entry name" value="ABC_TRANSPORTER_2"/>
    <property type="match status" value="1"/>
</dbReference>
<evidence type="ECO:0000256" key="4">
    <source>
        <dbReference type="ARBA" id="ARBA00022840"/>
    </source>
</evidence>
<dbReference type="SUPFAM" id="SSF52540">
    <property type="entry name" value="P-loop containing nucleoside triphosphate hydrolases"/>
    <property type="match status" value="1"/>
</dbReference>
<accession>A0ABW5X0M3</accession>
<evidence type="ECO:0000256" key="2">
    <source>
        <dbReference type="ARBA" id="ARBA00022448"/>
    </source>
</evidence>
<evidence type="ECO:0000313" key="6">
    <source>
        <dbReference type="EMBL" id="MFD2831344.1"/>
    </source>
</evidence>
<sequence>MELINVSKRYGKAVVLDDVNIKLDSGITGLIGKNGAGKTTLMKILCEIIPNFTGDLERNPESQVGYLIEDPKYYKSKSGMFNIKYFSRIYSRNVDQDHIQSLIRDMGMESYIHKKVKTYSMGMKQKLGLVIALIHKPKYLILDEPTNGMDPDGSIDVLGIIKRLTEKYDINVLISSHKLEDIESVSNDIVFISDGRLGEKKAVNDLNVGAVYAFTFDSTDCEAAEAVFSSLGLDTVRNDDVLAVNGLNDFQMVMRVLSEKGIFPADVEKSRHSVKDFYFEQMRGTSA</sequence>
<evidence type="ECO:0000313" key="7">
    <source>
        <dbReference type="Proteomes" id="UP001597519"/>
    </source>
</evidence>
<evidence type="ECO:0000259" key="5">
    <source>
        <dbReference type="PROSITE" id="PS50893"/>
    </source>
</evidence>
<protein>
    <submittedName>
        <fullName evidence="6">ABC transporter ATP-binding protein</fullName>
    </submittedName>
</protein>
<dbReference type="GO" id="GO:0005524">
    <property type="term" value="F:ATP binding"/>
    <property type="evidence" value="ECO:0007669"/>
    <property type="project" value="UniProtKB-KW"/>
</dbReference>
<keyword evidence="3" id="KW-0547">Nucleotide-binding</keyword>
<dbReference type="RefSeq" id="WP_377775514.1">
    <property type="nucleotide sequence ID" value="NZ_JBHUOQ010000005.1"/>
</dbReference>
<organism evidence="6 7">
    <name type="scientific">Corticicoccus populi</name>
    <dbReference type="NCBI Taxonomy" id="1812821"/>
    <lineage>
        <taxon>Bacteria</taxon>
        <taxon>Bacillati</taxon>
        <taxon>Bacillota</taxon>
        <taxon>Bacilli</taxon>
        <taxon>Bacillales</taxon>
        <taxon>Staphylococcaceae</taxon>
        <taxon>Corticicoccus</taxon>
    </lineage>
</organism>
<dbReference type="InterPro" id="IPR003439">
    <property type="entry name" value="ABC_transporter-like_ATP-bd"/>
</dbReference>
<evidence type="ECO:0000256" key="3">
    <source>
        <dbReference type="ARBA" id="ARBA00022741"/>
    </source>
</evidence>
<dbReference type="Proteomes" id="UP001597519">
    <property type="component" value="Unassembled WGS sequence"/>
</dbReference>
<evidence type="ECO:0000256" key="1">
    <source>
        <dbReference type="ARBA" id="ARBA00005417"/>
    </source>
</evidence>
<name>A0ABW5X0M3_9STAP</name>
<keyword evidence="7" id="KW-1185">Reference proteome</keyword>
<dbReference type="InterPro" id="IPR003593">
    <property type="entry name" value="AAA+_ATPase"/>
</dbReference>
<dbReference type="EMBL" id="JBHUOQ010000005">
    <property type="protein sequence ID" value="MFD2831344.1"/>
    <property type="molecule type" value="Genomic_DNA"/>
</dbReference>
<dbReference type="InterPro" id="IPR027417">
    <property type="entry name" value="P-loop_NTPase"/>
</dbReference>